<dbReference type="Gene3D" id="3.60.10.10">
    <property type="entry name" value="Endonuclease/exonuclease/phosphatase"/>
    <property type="match status" value="1"/>
</dbReference>
<evidence type="ECO:0000313" key="1">
    <source>
        <dbReference type="EMBL" id="KAJ8029504.1"/>
    </source>
</evidence>
<sequence>MNLDLDKTGGLPRTNFRARSKLIEIMNRHDLIDIWRERNLQSKSFTWHLNIDDSIHCRLDFFIISNHMKNLVANTLITSLFGSDHSSVSVTLQIGTIRGKGMWKLNTSLLGDPVYIDLIKRTIADTLNSDKGENVCLLWEACKVNIRSVSISYSKSLAITRRRDEQNLLDQISKLEQQNANFPSVFCHNKLTEARAALEALYDYKLKGTVVHSRARWSEEGEKNTKYFLNLEKRNRSMNSINELILSSGISISAHSDIMGEVKRFYSELYTKQNGISSIDFCSNYSVPHNKLSPEQQLVCEGELTLDELSRSLLAMSDNKSPGSDGLPCEFYKKFWNEIGILVLNSFNKAIQNGHISDEQGRACIQ</sequence>
<reference evidence="1" key="1">
    <citation type="submission" date="2021-10" db="EMBL/GenBank/DDBJ databases">
        <title>Tropical sea cucumber genome reveals ecological adaptation and Cuvierian tubules defense mechanism.</title>
        <authorList>
            <person name="Chen T."/>
        </authorList>
    </citation>
    <scope>NUCLEOTIDE SEQUENCE</scope>
    <source>
        <strain evidence="1">Nanhai2018</strain>
        <tissue evidence="1">Muscle</tissue>
    </source>
</reference>
<dbReference type="PANTHER" id="PTHR31635:SF196">
    <property type="entry name" value="REVERSE TRANSCRIPTASE DOMAIN-CONTAINING PROTEIN-RELATED"/>
    <property type="match status" value="1"/>
</dbReference>
<gene>
    <name evidence="1" type="ORF">HOLleu_28915</name>
</gene>
<dbReference type="PANTHER" id="PTHR31635">
    <property type="entry name" value="REVERSE TRANSCRIPTASE DOMAIN-CONTAINING PROTEIN-RELATED"/>
    <property type="match status" value="1"/>
</dbReference>
<dbReference type="SUPFAM" id="SSF56219">
    <property type="entry name" value="DNase I-like"/>
    <property type="match status" value="1"/>
</dbReference>
<organism evidence="1 2">
    <name type="scientific">Holothuria leucospilota</name>
    <name type="common">Black long sea cucumber</name>
    <name type="synonym">Mertensiothuria leucospilota</name>
    <dbReference type="NCBI Taxonomy" id="206669"/>
    <lineage>
        <taxon>Eukaryota</taxon>
        <taxon>Metazoa</taxon>
        <taxon>Echinodermata</taxon>
        <taxon>Eleutherozoa</taxon>
        <taxon>Echinozoa</taxon>
        <taxon>Holothuroidea</taxon>
        <taxon>Aspidochirotacea</taxon>
        <taxon>Aspidochirotida</taxon>
        <taxon>Holothuriidae</taxon>
        <taxon>Holothuria</taxon>
    </lineage>
</organism>
<dbReference type="EMBL" id="JAIZAY010000014">
    <property type="protein sequence ID" value="KAJ8029504.1"/>
    <property type="molecule type" value="Genomic_DNA"/>
</dbReference>
<protein>
    <recommendedName>
        <fullName evidence="3">Reverse transcriptase</fullName>
    </recommendedName>
</protein>
<evidence type="ECO:0000313" key="2">
    <source>
        <dbReference type="Proteomes" id="UP001152320"/>
    </source>
</evidence>
<dbReference type="OrthoDB" id="407509at2759"/>
<proteinExistence type="predicted"/>
<evidence type="ECO:0008006" key="3">
    <source>
        <dbReference type="Google" id="ProtNLM"/>
    </source>
</evidence>
<comment type="caution">
    <text evidence="1">The sequence shown here is derived from an EMBL/GenBank/DDBJ whole genome shotgun (WGS) entry which is preliminary data.</text>
</comment>
<dbReference type="InterPro" id="IPR036691">
    <property type="entry name" value="Endo/exonu/phosph_ase_sf"/>
</dbReference>
<name>A0A9Q1H0X0_HOLLE</name>
<dbReference type="AlphaFoldDB" id="A0A9Q1H0X0"/>
<dbReference type="Proteomes" id="UP001152320">
    <property type="component" value="Chromosome 14"/>
</dbReference>
<keyword evidence="2" id="KW-1185">Reference proteome</keyword>
<accession>A0A9Q1H0X0</accession>